<evidence type="ECO:0000256" key="3">
    <source>
        <dbReference type="ARBA" id="ARBA00022695"/>
    </source>
</evidence>
<name>A0A238YXV9_9BACT</name>
<dbReference type="InterPro" id="IPR048466">
    <property type="entry name" value="DNA_pol3_delta-like_C"/>
</dbReference>
<protein>
    <recommendedName>
        <fullName evidence="1">DNA-directed DNA polymerase</fullName>
        <ecNumber evidence="1">2.7.7.7</ecNumber>
    </recommendedName>
</protein>
<sequence>MAEVSAGDFIKQIKSGKIGKNKIFIHGNEIYLIKQVIKALSEKFETEKVDVNDNDFLNKLFKGTTQNLFTQKEPFLIVLNINSLNSKIRKKTDKEKFIGFLKNSSAYLLVSETEIDKKTLNTELFKEILKHSKHIVVARHFDRKKVFQILKKKFKTAGKEIDDETILFIIDTLGTDLQILKVETDKLICFPGKLTKETISELIFATKTTNIFSLITHILKREKRNYIENLNILLSEGTEPLSLIALLQTQLRQIIEIKSGKRVRLPQKVIKEYINLTQKISLKELYNLLKTLHEVEFAIKTGYRKPEEALKEIVFKEV</sequence>
<dbReference type="Pfam" id="PF21694">
    <property type="entry name" value="DNA_pol3_delta_C"/>
    <property type="match status" value="1"/>
</dbReference>
<proteinExistence type="inferred from homology"/>
<keyword evidence="5" id="KW-0239">DNA-directed DNA polymerase</keyword>
<evidence type="ECO:0000256" key="7">
    <source>
        <dbReference type="ARBA" id="ARBA00049244"/>
    </source>
</evidence>
<evidence type="ECO:0000313" key="10">
    <source>
        <dbReference type="Proteomes" id="UP000198405"/>
    </source>
</evidence>
<dbReference type="EC" id="2.7.7.7" evidence="1"/>
<dbReference type="InterPro" id="IPR008921">
    <property type="entry name" value="DNA_pol3_clamp-load_cplx_C"/>
</dbReference>
<evidence type="ECO:0000313" key="9">
    <source>
        <dbReference type="EMBL" id="SNR75473.1"/>
    </source>
</evidence>
<comment type="similarity">
    <text evidence="6">Belongs to the DNA polymerase HolA subunit family.</text>
</comment>
<dbReference type="GO" id="GO:0003677">
    <property type="term" value="F:DNA binding"/>
    <property type="evidence" value="ECO:0007669"/>
    <property type="project" value="InterPro"/>
</dbReference>
<dbReference type="Proteomes" id="UP000198405">
    <property type="component" value="Unassembled WGS sequence"/>
</dbReference>
<reference evidence="10" key="1">
    <citation type="submission" date="2017-06" db="EMBL/GenBank/DDBJ databases">
        <authorList>
            <person name="Varghese N."/>
            <person name="Submissions S."/>
        </authorList>
    </citation>
    <scope>NUCLEOTIDE SEQUENCE [LARGE SCALE GENOMIC DNA]</scope>
    <source>
        <strain evidence="10">DSM 15668</strain>
    </source>
</reference>
<keyword evidence="2" id="KW-0808">Transferase</keyword>
<evidence type="ECO:0000256" key="1">
    <source>
        <dbReference type="ARBA" id="ARBA00012417"/>
    </source>
</evidence>
<keyword evidence="3" id="KW-0548">Nucleotidyltransferase</keyword>
<evidence type="ECO:0000256" key="4">
    <source>
        <dbReference type="ARBA" id="ARBA00022705"/>
    </source>
</evidence>
<evidence type="ECO:0000256" key="2">
    <source>
        <dbReference type="ARBA" id="ARBA00022679"/>
    </source>
</evidence>
<dbReference type="InterPro" id="IPR005790">
    <property type="entry name" value="DNA_polIII_delta"/>
</dbReference>
<dbReference type="Gene3D" id="1.10.8.60">
    <property type="match status" value="1"/>
</dbReference>
<dbReference type="Gene3D" id="3.40.50.300">
    <property type="entry name" value="P-loop containing nucleotide triphosphate hydrolases"/>
    <property type="match status" value="1"/>
</dbReference>
<dbReference type="NCBIfam" id="TIGR01128">
    <property type="entry name" value="holA"/>
    <property type="match status" value="1"/>
</dbReference>
<dbReference type="InterPro" id="IPR027417">
    <property type="entry name" value="P-loop_NTPase"/>
</dbReference>
<organism evidence="9 10">
    <name type="scientific">Desulfurobacterium atlanticum</name>
    <dbReference type="NCBI Taxonomy" id="240169"/>
    <lineage>
        <taxon>Bacteria</taxon>
        <taxon>Pseudomonadati</taxon>
        <taxon>Aquificota</taxon>
        <taxon>Aquificia</taxon>
        <taxon>Desulfurobacteriales</taxon>
        <taxon>Desulfurobacteriaceae</taxon>
        <taxon>Desulfurobacterium</taxon>
    </lineage>
</organism>
<dbReference type="PANTHER" id="PTHR34388">
    <property type="entry name" value="DNA POLYMERASE III SUBUNIT DELTA"/>
    <property type="match status" value="1"/>
</dbReference>
<evidence type="ECO:0000256" key="5">
    <source>
        <dbReference type="ARBA" id="ARBA00022932"/>
    </source>
</evidence>
<dbReference type="OrthoDB" id="11888at2"/>
<accession>A0A238YXV9</accession>
<dbReference type="GO" id="GO:0009360">
    <property type="term" value="C:DNA polymerase III complex"/>
    <property type="evidence" value="ECO:0007669"/>
    <property type="project" value="TreeGrafter"/>
</dbReference>
<dbReference type="Gene3D" id="1.20.272.10">
    <property type="match status" value="1"/>
</dbReference>
<dbReference type="RefSeq" id="WP_089322952.1">
    <property type="nucleotide sequence ID" value="NZ_FZOB01000005.1"/>
</dbReference>
<dbReference type="EMBL" id="FZOB01000005">
    <property type="protein sequence ID" value="SNR75473.1"/>
    <property type="molecule type" value="Genomic_DNA"/>
</dbReference>
<dbReference type="SUPFAM" id="SSF48019">
    <property type="entry name" value="post-AAA+ oligomerization domain-like"/>
    <property type="match status" value="1"/>
</dbReference>
<keyword evidence="4" id="KW-0235">DNA replication</keyword>
<dbReference type="GO" id="GO:0006261">
    <property type="term" value="P:DNA-templated DNA replication"/>
    <property type="evidence" value="ECO:0007669"/>
    <property type="project" value="TreeGrafter"/>
</dbReference>
<dbReference type="PANTHER" id="PTHR34388:SF1">
    <property type="entry name" value="DNA POLYMERASE III SUBUNIT DELTA"/>
    <property type="match status" value="1"/>
</dbReference>
<dbReference type="GO" id="GO:0003887">
    <property type="term" value="F:DNA-directed DNA polymerase activity"/>
    <property type="evidence" value="ECO:0007669"/>
    <property type="project" value="UniProtKB-KW"/>
</dbReference>
<evidence type="ECO:0000256" key="6">
    <source>
        <dbReference type="ARBA" id="ARBA00034754"/>
    </source>
</evidence>
<evidence type="ECO:0000259" key="8">
    <source>
        <dbReference type="Pfam" id="PF21694"/>
    </source>
</evidence>
<dbReference type="AlphaFoldDB" id="A0A238YXV9"/>
<gene>
    <name evidence="9" type="ORF">SAMN06265340_10563</name>
</gene>
<keyword evidence="10" id="KW-1185">Reference proteome</keyword>
<comment type="catalytic activity">
    <reaction evidence="7">
        <text>DNA(n) + a 2'-deoxyribonucleoside 5'-triphosphate = DNA(n+1) + diphosphate</text>
        <dbReference type="Rhea" id="RHEA:22508"/>
        <dbReference type="Rhea" id="RHEA-COMP:17339"/>
        <dbReference type="Rhea" id="RHEA-COMP:17340"/>
        <dbReference type="ChEBI" id="CHEBI:33019"/>
        <dbReference type="ChEBI" id="CHEBI:61560"/>
        <dbReference type="ChEBI" id="CHEBI:173112"/>
        <dbReference type="EC" id="2.7.7.7"/>
    </reaction>
</comment>
<feature type="domain" description="DNA polymerase III delta subunit-like C-terminal" evidence="8">
    <location>
        <begin position="209"/>
        <end position="314"/>
    </location>
</feature>